<evidence type="ECO:0000313" key="3">
    <source>
        <dbReference type="Proteomes" id="UP000637643"/>
    </source>
</evidence>
<feature type="transmembrane region" description="Helical" evidence="1">
    <location>
        <begin position="108"/>
        <end position="126"/>
    </location>
</feature>
<protein>
    <recommendedName>
        <fullName evidence="4">DUF1700 domain-containing protein</fullName>
    </recommendedName>
</protein>
<reference evidence="2" key="2">
    <citation type="submission" date="2020-09" db="EMBL/GenBank/DDBJ databases">
        <authorList>
            <person name="Sun Q."/>
            <person name="Zhou Y."/>
        </authorList>
    </citation>
    <scope>NUCLEOTIDE SEQUENCE</scope>
    <source>
        <strain evidence="2">CGMCC 1.16134</strain>
    </source>
</reference>
<keyword evidence="3" id="KW-1185">Reference proteome</keyword>
<dbReference type="RefSeq" id="WP_189027792.1">
    <property type="nucleotide sequence ID" value="NZ_BMKR01000016.1"/>
</dbReference>
<dbReference type="Pfam" id="PF22564">
    <property type="entry name" value="HAAS"/>
    <property type="match status" value="1"/>
</dbReference>
<proteinExistence type="predicted"/>
<organism evidence="2 3">
    <name type="scientific">Paenibacillus albidus</name>
    <dbReference type="NCBI Taxonomy" id="2041023"/>
    <lineage>
        <taxon>Bacteria</taxon>
        <taxon>Bacillati</taxon>
        <taxon>Bacillota</taxon>
        <taxon>Bacilli</taxon>
        <taxon>Bacillales</taxon>
        <taxon>Paenibacillaceae</taxon>
        <taxon>Paenibacillus</taxon>
    </lineage>
</organism>
<feature type="transmembrane region" description="Helical" evidence="1">
    <location>
        <begin position="81"/>
        <end position="102"/>
    </location>
</feature>
<evidence type="ECO:0000313" key="2">
    <source>
        <dbReference type="EMBL" id="GGF89893.1"/>
    </source>
</evidence>
<feature type="transmembrane region" description="Helical" evidence="1">
    <location>
        <begin position="138"/>
        <end position="156"/>
    </location>
</feature>
<keyword evidence="1" id="KW-1133">Transmembrane helix</keyword>
<sequence>MNKETYLAELSQYLKRLPKQERTEILTDYEEHFEQGHLRGRSESDIIKKFGEPHMIAKEILLEYEITKAQVNPSLKSVTRAVFAALGLGMLNLLVVLVPFILGLTALVALFAFSAFLLASPILLLIQDGFTLTYLKEFMLILGLVGVGLLLLLGALKTTTSYYKLVITYLNFNLKIVRRKSL</sequence>
<evidence type="ECO:0000256" key="1">
    <source>
        <dbReference type="SAM" id="Phobius"/>
    </source>
</evidence>
<keyword evidence="1" id="KW-0472">Membrane</keyword>
<evidence type="ECO:0008006" key="4">
    <source>
        <dbReference type="Google" id="ProtNLM"/>
    </source>
</evidence>
<dbReference type="Proteomes" id="UP000637643">
    <property type="component" value="Unassembled WGS sequence"/>
</dbReference>
<dbReference type="EMBL" id="BMKR01000016">
    <property type="protein sequence ID" value="GGF89893.1"/>
    <property type="molecule type" value="Genomic_DNA"/>
</dbReference>
<keyword evidence="1" id="KW-0812">Transmembrane</keyword>
<name>A0A917CII2_9BACL</name>
<comment type="caution">
    <text evidence="2">The sequence shown here is derived from an EMBL/GenBank/DDBJ whole genome shotgun (WGS) entry which is preliminary data.</text>
</comment>
<gene>
    <name evidence="2" type="ORF">GCM10010912_38840</name>
</gene>
<reference evidence="2" key="1">
    <citation type="journal article" date="2014" name="Int. J. Syst. Evol. Microbiol.">
        <title>Complete genome sequence of Corynebacterium casei LMG S-19264T (=DSM 44701T), isolated from a smear-ripened cheese.</title>
        <authorList>
            <consortium name="US DOE Joint Genome Institute (JGI-PGF)"/>
            <person name="Walter F."/>
            <person name="Albersmeier A."/>
            <person name="Kalinowski J."/>
            <person name="Ruckert C."/>
        </authorList>
    </citation>
    <scope>NUCLEOTIDE SEQUENCE</scope>
    <source>
        <strain evidence="2">CGMCC 1.16134</strain>
    </source>
</reference>
<accession>A0A917CII2</accession>
<dbReference type="AlphaFoldDB" id="A0A917CII2"/>